<reference evidence="10" key="1">
    <citation type="submission" date="2023-01" db="EMBL/GenBank/DDBJ databases">
        <title>Genome assembly of the deep-sea coral Lophelia pertusa.</title>
        <authorList>
            <person name="Herrera S."/>
            <person name="Cordes E."/>
        </authorList>
    </citation>
    <scope>NUCLEOTIDE SEQUENCE</scope>
    <source>
        <strain evidence="10">USNM1676648</strain>
        <tissue evidence="10">Polyp</tissue>
    </source>
</reference>
<feature type="transmembrane region" description="Helical" evidence="9">
    <location>
        <begin position="85"/>
        <end position="109"/>
    </location>
</feature>
<sequence>MVHFLSGTDTVGLLVKISATFLCSTSLITVTAIGVDRLLALQLHLRYHAIVTPFRAILEVIFIWVFSATFTSAKLWSFSSLHDGIASSATIISLLVVNFVVYLKICLVVRRHKLQIQQQQQQQQQENE</sequence>
<keyword evidence="4 9" id="KW-1133">Transmembrane helix</keyword>
<dbReference type="SUPFAM" id="SSF81321">
    <property type="entry name" value="Family A G protein-coupled receptor-like"/>
    <property type="match status" value="1"/>
</dbReference>
<comment type="subcellular location">
    <subcellularLocation>
        <location evidence="1">Cell membrane</location>
        <topology evidence="1">Multi-pass membrane protein</topology>
    </subcellularLocation>
</comment>
<keyword evidence="11" id="KW-1185">Reference proteome</keyword>
<protein>
    <recommendedName>
        <fullName evidence="12">Melanocyte-stimulating hormone receptor</fullName>
    </recommendedName>
</protein>
<keyword evidence="7" id="KW-0675">Receptor</keyword>
<comment type="caution">
    <text evidence="10">The sequence shown here is derived from an EMBL/GenBank/DDBJ whole genome shotgun (WGS) entry which is preliminary data.</text>
</comment>
<evidence type="ECO:0000256" key="6">
    <source>
        <dbReference type="ARBA" id="ARBA00023136"/>
    </source>
</evidence>
<name>A0A9X0D8M6_9CNID</name>
<evidence type="ECO:0008006" key="12">
    <source>
        <dbReference type="Google" id="ProtNLM"/>
    </source>
</evidence>
<organism evidence="10 11">
    <name type="scientific">Desmophyllum pertusum</name>
    <dbReference type="NCBI Taxonomy" id="174260"/>
    <lineage>
        <taxon>Eukaryota</taxon>
        <taxon>Metazoa</taxon>
        <taxon>Cnidaria</taxon>
        <taxon>Anthozoa</taxon>
        <taxon>Hexacorallia</taxon>
        <taxon>Scleractinia</taxon>
        <taxon>Caryophylliina</taxon>
        <taxon>Caryophylliidae</taxon>
        <taxon>Desmophyllum</taxon>
    </lineage>
</organism>
<evidence type="ECO:0000256" key="3">
    <source>
        <dbReference type="ARBA" id="ARBA00022692"/>
    </source>
</evidence>
<evidence type="ECO:0000313" key="11">
    <source>
        <dbReference type="Proteomes" id="UP001163046"/>
    </source>
</evidence>
<dbReference type="InterPro" id="IPR050569">
    <property type="entry name" value="TAAR"/>
</dbReference>
<evidence type="ECO:0000313" key="10">
    <source>
        <dbReference type="EMBL" id="KAJ7390626.1"/>
    </source>
</evidence>
<evidence type="ECO:0000256" key="7">
    <source>
        <dbReference type="ARBA" id="ARBA00023170"/>
    </source>
</evidence>
<evidence type="ECO:0000256" key="5">
    <source>
        <dbReference type="ARBA" id="ARBA00023040"/>
    </source>
</evidence>
<dbReference type="OrthoDB" id="5960565at2759"/>
<dbReference type="EMBL" id="MU825413">
    <property type="protein sequence ID" value="KAJ7390626.1"/>
    <property type="molecule type" value="Genomic_DNA"/>
</dbReference>
<keyword evidence="8" id="KW-0807">Transducer</keyword>
<dbReference type="PANTHER" id="PTHR24249:SF372">
    <property type="entry name" value="G-PROTEIN COUPLED RECEPTORS FAMILY 1 PROFILE DOMAIN-CONTAINING PROTEIN"/>
    <property type="match status" value="1"/>
</dbReference>
<dbReference type="GO" id="GO:0004930">
    <property type="term" value="F:G protein-coupled receptor activity"/>
    <property type="evidence" value="ECO:0007669"/>
    <property type="project" value="UniProtKB-KW"/>
</dbReference>
<keyword evidence="6 9" id="KW-0472">Membrane</keyword>
<evidence type="ECO:0000256" key="4">
    <source>
        <dbReference type="ARBA" id="ARBA00022989"/>
    </source>
</evidence>
<keyword evidence="5" id="KW-0297">G-protein coupled receptor</keyword>
<feature type="transmembrane region" description="Helical" evidence="9">
    <location>
        <begin position="13"/>
        <end position="35"/>
    </location>
</feature>
<dbReference type="AlphaFoldDB" id="A0A9X0D8M6"/>
<keyword evidence="2" id="KW-1003">Cell membrane</keyword>
<dbReference type="Pfam" id="PF00001">
    <property type="entry name" value="7tm_1"/>
    <property type="match status" value="1"/>
</dbReference>
<gene>
    <name evidence="10" type="ORF">OS493_023331</name>
</gene>
<dbReference type="Proteomes" id="UP001163046">
    <property type="component" value="Unassembled WGS sequence"/>
</dbReference>
<feature type="transmembrane region" description="Helical" evidence="9">
    <location>
        <begin position="56"/>
        <end position="73"/>
    </location>
</feature>
<evidence type="ECO:0000256" key="8">
    <source>
        <dbReference type="ARBA" id="ARBA00023224"/>
    </source>
</evidence>
<dbReference type="Gene3D" id="1.20.1070.10">
    <property type="entry name" value="Rhodopsin 7-helix transmembrane proteins"/>
    <property type="match status" value="1"/>
</dbReference>
<accession>A0A9X0D8M6</accession>
<proteinExistence type="predicted"/>
<dbReference type="InterPro" id="IPR000276">
    <property type="entry name" value="GPCR_Rhodpsn"/>
</dbReference>
<evidence type="ECO:0000256" key="1">
    <source>
        <dbReference type="ARBA" id="ARBA00004651"/>
    </source>
</evidence>
<evidence type="ECO:0000256" key="9">
    <source>
        <dbReference type="SAM" id="Phobius"/>
    </source>
</evidence>
<dbReference type="GO" id="GO:0005886">
    <property type="term" value="C:plasma membrane"/>
    <property type="evidence" value="ECO:0007669"/>
    <property type="project" value="UniProtKB-SubCell"/>
</dbReference>
<evidence type="ECO:0000256" key="2">
    <source>
        <dbReference type="ARBA" id="ARBA00022475"/>
    </source>
</evidence>
<keyword evidence="3 9" id="KW-0812">Transmembrane</keyword>
<dbReference type="PANTHER" id="PTHR24249">
    <property type="entry name" value="HISTAMINE RECEPTOR-RELATED G-PROTEIN COUPLED RECEPTOR"/>
    <property type="match status" value="1"/>
</dbReference>